<protein>
    <submittedName>
        <fullName evidence="2">Uncharacterized protein</fullName>
    </submittedName>
</protein>
<dbReference type="EMBL" id="CADEAL010000125">
    <property type="protein sequence ID" value="CAB1414850.1"/>
    <property type="molecule type" value="Genomic_DNA"/>
</dbReference>
<keyword evidence="3" id="KW-1185">Reference proteome</keyword>
<reference evidence="2" key="1">
    <citation type="submission" date="2020-03" db="EMBL/GenBank/DDBJ databases">
        <authorList>
            <person name="Weist P."/>
        </authorList>
    </citation>
    <scope>NUCLEOTIDE SEQUENCE</scope>
</reference>
<dbReference type="Proteomes" id="UP001153269">
    <property type="component" value="Unassembled WGS sequence"/>
</dbReference>
<comment type="caution">
    <text evidence="2">The sequence shown here is derived from an EMBL/GenBank/DDBJ whole genome shotgun (WGS) entry which is preliminary data.</text>
</comment>
<evidence type="ECO:0000256" key="1">
    <source>
        <dbReference type="SAM" id="MobiDB-lite"/>
    </source>
</evidence>
<organism evidence="2 3">
    <name type="scientific">Pleuronectes platessa</name>
    <name type="common">European plaice</name>
    <dbReference type="NCBI Taxonomy" id="8262"/>
    <lineage>
        <taxon>Eukaryota</taxon>
        <taxon>Metazoa</taxon>
        <taxon>Chordata</taxon>
        <taxon>Craniata</taxon>
        <taxon>Vertebrata</taxon>
        <taxon>Euteleostomi</taxon>
        <taxon>Actinopterygii</taxon>
        <taxon>Neopterygii</taxon>
        <taxon>Teleostei</taxon>
        <taxon>Neoteleostei</taxon>
        <taxon>Acanthomorphata</taxon>
        <taxon>Carangaria</taxon>
        <taxon>Pleuronectiformes</taxon>
        <taxon>Pleuronectoidei</taxon>
        <taxon>Pleuronectidae</taxon>
        <taxon>Pleuronectes</taxon>
    </lineage>
</organism>
<sequence>MKDQTIWRGLINRPRCEAAEKRAPRITGRDPAADSSQLEEQQGSCCVSRCSAPGGPRICQKLQRLFLGSPPPSCPRKVSPPRPLLGAEHPPPSPGDRNLPDPNPERARTERVTSALPQQQEAEKQGSGGIAKQQQI</sequence>
<feature type="compositionally biased region" description="Pro residues" evidence="1">
    <location>
        <begin position="69"/>
        <end position="94"/>
    </location>
</feature>
<dbReference type="AlphaFoldDB" id="A0A9N7TKT0"/>
<name>A0A9N7TKT0_PLEPL</name>
<proteinExistence type="predicted"/>
<feature type="compositionally biased region" description="Basic and acidic residues" evidence="1">
    <location>
        <begin position="18"/>
        <end position="32"/>
    </location>
</feature>
<accession>A0A9N7TKT0</accession>
<evidence type="ECO:0000313" key="3">
    <source>
        <dbReference type="Proteomes" id="UP001153269"/>
    </source>
</evidence>
<feature type="region of interest" description="Disordered" evidence="1">
    <location>
        <begin position="18"/>
        <end position="40"/>
    </location>
</feature>
<gene>
    <name evidence="2" type="ORF">PLEPLA_LOCUS2562</name>
</gene>
<evidence type="ECO:0000313" key="2">
    <source>
        <dbReference type="EMBL" id="CAB1414850.1"/>
    </source>
</evidence>
<feature type="region of interest" description="Disordered" evidence="1">
    <location>
        <begin position="68"/>
        <end position="136"/>
    </location>
</feature>